<dbReference type="PANTHER" id="PTHR47534:SF3">
    <property type="entry name" value="ALCOHOL DEHYDROGENASE-LIKE C-TERMINAL DOMAIN-CONTAINING PROTEIN"/>
    <property type="match status" value="1"/>
</dbReference>
<dbReference type="PANTHER" id="PTHR47534">
    <property type="entry name" value="YALI0E05731P"/>
    <property type="match status" value="1"/>
</dbReference>
<dbReference type="Proteomes" id="UP000258309">
    <property type="component" value="Unassembled WGS sequence"/>
</dbReference>
<dbReference type="STRING" id="5539.A0A3E2GXH6"/>
<gene>
    <name evidence="2" type="ORF">B7463_g10615</name>
</gene>
<comment type="caution">
    <text evidence="2">The sequence shown here is derived from an EMBL/GenBank/DDBJ whole genome shotgun (WGS) entry which is preliminary data.</text>
</comment>
<dbReference type="EMBL" id="NCSJ02000310">
    <property type="protein sequence ID" value="RFU25717.1"/>
    <property type="molecule type" value="Genomic_DNA"/>
</dbReference>
<evidence type="ECO:0000256" key="1">
    <source>
        <dbReference type="ARBA" id="ARBA00023002"/>
    </source>
</evidence>
<proteinExistence type="predicted"/>
<sequence>MPVTRTPILFLLQFFSKRPKNIVKISYIFDIFAVYEPRTYNGIGKNSLTYFVKASSGSKPRVYFVGRSQERGDQIKSELSAINPDGYYEFISADVSVMASVDEVCREIIKKETYLNLLFMSQGTANHAAETSEKLPLLNATIYYSKIRFAVNLIPLLQNAPSLRRVVAVFAAGLEGQVAVDDMDGREISVTRNRDYIASMTTLALDKLSQESPDISWIHDWPGFVKSGLWHSMPGILGVVVRIIMPILGFFSYMKPEECGQHQVFMATSARFPPASSEGSSHGLANGVGLVDDLSPAESINGKLGGGMYSVNEHGDAIVEKILNLLVNYKKDGTQDKVWQYTMETFRRVTGKERLGKNL</sequence>
<evidence type="ECO:0000313" key="2">
    <source>
        <dbReference type="EMBL" id="RFU25717.1"/>
    </source>
</evidence>
<dbReference type="GO" id="GO:0016491">
    <property type="term" value="F:oxidoreductase activity"/>
    <property type="evidence" value="ECO:0007669"/>
    <property type="project" value="UniProtKB-KW"/>
</dbReference>
<accession>A0A3E2GXH6</accession>
<keyword evidence="1" id="KW-0560">Oxidoreductase</keyword>
<keyword evidence="3" id="KW-1185">Reference proteome</keyword>
<dbReference type="OrthoDB" id="2898509at2759"/>
<protein>
    <submittedName>
        <fullName evidence="2">Uncharacterized protein</fullName>
    </submittedName>
</protein>
<dbReference type="OMA" id="INPKGTY"/>
<organism evidence="2 3">
    <name type="scientific">Scytalidium lignicola</name>
    <name type="common">Hyphomycete</name>
    <dbReference type="NCBI Taxonomy" id="5539"/>
    <lineage>
        <taxon>Eukaryota</taxon>
        <taxon>Fungi</taxon>
        <taxon>Dikarya</taxon>
        <taxon>Ascomycota</taxon>
        <taxon>Pezizomycotina</taxon>
        <taxon>Leotiomycetes</taxon>
        <taxon>Leotiomycetes incertae sedis</taxon>
        <taxon>Scytalidium</taxon>
    </lineage>
</organism>
<name>A0A3E2GXH6_SCYLI</name>
<reference evidence="2 3" key="1">
    <citation type="submission" date="2018-05" db="EMBL/GenBank/DDBJ databases">
        <title>Draft genome sequence of Scytalidium lignicola DSM 105466, a ubiquitous saprotrophic fungus.</title>
        <authorList>
            <person name="Buettner E."/>
            <person name="Gebauer A.M."/>
            <person name="Hofrichter M."/>
            <person name="Liers C."/>
            <person name="Kellner H."/>
        </authorList>
    </citation>
    <scope>NUCLEOTIDE SEQUENCE [LARGE SCALE GENOMIC DNA]</scope>
    <source>
        <strain evidence="2 3">DSM 105466</strain>
    </source>
</reference>
<evidence type="ECO:0000313" key="3">
    <source>
        <dbReference type="Proteomes" id="UP000258309"/>
    </source>
</evidence>
<dbReference type="SUPFAM" id="SSF51735">
    <property type="entry name" value="NAD(P)-binding Rossmann-fold domains"/>
    <property type="match status" value="1"/>
</dbReference>
<dbReference type="AlphaFoldDB" id="A0A3E2GXH6"/>
<feature type="non-terminal residue" evidence="2">
    <location>
        <position position="1"/>
    </location>
</feature>
<feature type="non-terminal residue" evidence="2">
    <location>
        <position position="359"/>
    </location>
</feature>
<dbReference type="InterPro" id="IPR052228">
    <property type="entry name" value="Sec_Metab_Biosynth_Oxidored"/>
</dbReference>
<dbReference type="InterPro" id="IPR036291">
    <property type="entry name" value="NAD(P)-bd_dom_sf"/>
</dbReference>
<dbReference type="Gene3D" id="3.40.50.720">
    <property type="entry name" value="NAD(P)-binding Rossmann-like Domain"/>
    <property type="match status" value="1"/>
</dbReference>